<feature type="chain" id="PRO_5042197455" description="GPI anchored protein" evidence="2">
    <location>
        <begin position="22"/>
        <end position="201"/>
    </location>
</feature>
<evidence type="ECO:0000256" key="1">
    <source>
        <dbReference type="SAM" id="MobiDB-lite"/>
    </source>
</evidence>
<dbReference type="GeneID" id="81597229"/>
<feature type="signal peptide" evidence="2">
    <location>
        <begin position="1"/>
        <end position="21"/>
    </location>
</feature>
<proteinExistence type="predicted"/>
<evidence type="ECO:0000256" key="2">
    <source>
        <dbReference type="SAM" id="SignalP"/>
    </source>
</evidence>
<protein>
    <recommendedName>
        <fullName evidence="5">GPI anchored protein</fullName>
    </recommendedName>
</protein>
<dbReference type="Proteomes" id="UP001213681">
    <property type="component" value="Unassembled WGS sequence"/>
</dbReference>
<sequence>MRTQQLLALAGLVLAGNVAIAAKLEQDDVPNRCWEACGSVVGVSRRCDNQHDNDSAEMQCICNWQAAKTQIPLCAACITQYAPRDNDRDDDDDDDGDNDNEALDLVQSCKFSTTTYNAAADATNLSASATGTTDSAATVATTAAASGATATSGSTSSSSRAPSGATSGAATASSTGAAVGLTAPSVVSLAAVAGLMPLAWL</sequence>
<reference evidence="3" key="1">
    <citation type="submission" date="2022-12" db="EMBL/GenBank/DDBJ databases">
        <authorList>
            <person name="Petersen C."/>
        </authorList>
    </citation>
    <scope>NUCLEOTIDE SEQUENCE</scope>
    <source>
        <strain evidence="3">IBT 16125</strain>
    </source>
</reference>
<keyword evidence="2" id="KW-0732">Signal</keyword>
<gene>
    <name evidence="3" type="ORF">N7458_003603</name>
</gene>
<dbReference type="AlphaFoldDB" id="A0AAD6G7C9"/>
<dbReference type="EMBL" id="JAPVEA010000002">
    <property type="protein sequence ID" value="KAJ5462051.1"/>
    <property type="molecule type" value="Genomic_DNA"/>
</dbReference>
<reference evidence="3" key="2">
    <citation type="journal article" date="2023" name="IMA Fungus">
        <title>Comparative genomic study of the Penicillium genus elucidates a diverse pangenome and 15 lateral gene transfer events.</title>
        <authorList>
            <person name="Petersen C."/>
            <person name="Sorensen T."/>
            <person name="Nielsen M.R."/>
            <person name="Sondergaard T.E."/>
            <person name="Sorensen J.L."/>
            <person name="Fitzpatrick D.A."/>
            <person name="Frisvad J.C."/>
            <person name="Nielsen K.L."/>
        </authorList>
    </citation>
    <scope>NUCLEOTIDE SEQUENCE</scope>
    <source>
        <strain evidence="3">IBT 16125</strain>
    </source>
</reference>
<dbReference type="RefSeq" id="XP_056771093.1">
    <property type="nucleotide sequence ID" value="XM_056906986.1"/>
</dbReference>
<comment type="caution">
    <text evidence="3">The sequence shown here is derived from an EMBL/GenBank/DDBJ whole genome shotgun (WGS) entry which is preliminary data.</text>
</comment>
<evidence type="ECO:0008006" key="5">
    <source>
        <dbReference type="Google" id="ProtNLM"/>
    </source>
</evidence>
<name>A0AAD6G7C9_9EURO</name>
<keyword evidence="4" id="KW-1185">Reference proteome</keyword>
<accession>A0AAD6G7C9</accession>
<evidence type="ECO:0000313" key="3">
    <source>
        <dbReference type="EMBL" id="KAJ5462051.1"/>
    </source>
</evidence>
<feature type="region of interest" description="Disordered" evidence="1">
    <location>
        <begin position="147"/>
        <end position="171"/>
    </location>
</feature>
<evidence type="ECO:0000313" key="4">
    <source>
        <dbReference type="Proteomes" id="UP001213681"/>
    </source>
</evidence>
<organism evidence="3 4">
    <name type="scientific">Penicillium daleae</name>
    <dbReference type="NCBI Taxonomy" id="63821"/>
    <lineage>
        <taxon>Eukaryota</taxon>
        <taxon>Fungi</taxon>
        <taxon>Dikarya</taxon>
        <taxon>Ascomycota</taxon>
        <taxon>Pezizomycotina</taxon>
        <taxon>Eurotiomycetes</taxon>
        <taxon>Eurotiomycetidae</taxon>
        <taxon>Eurotiales</taxon>
        <taxon>Aspergillaceae</taxon>
        <taxon>Penicillium</taxon>
    </lineage>
</organism>